<name>I4CCU9_DESTA</name>
<dbReference type="PANTHER" id="PTHR47099:SF1">
    <property type="entry name" value="METHYLCOBAMIDE:COM METHYLTRANSFERASE MTBA"/>
    <property type="match status" value="1"/>
</dbReference>
<dbReference type="GO" id="GO:0004853">
    <property type="term" value="F:uroporphyrinogen decarboxylase activity"/>
    <property type="evidence" value="ECO:0007669"/>
    <property type="project" value="InterPro"/>
</dbReference>
<dbReference type="InterPro" id="IPR000257">
    <property type="entry name" value="Uroporphyrinogen_deCOase"/>
</dbReference>
<dbReference type="Gene3D" id="3.20.20.210">
    <property type="match status" value="1"/>
</dbReference>
<evidence type="ECO:0000313" key="2">
    <source>
        <dbReference type="EMBL" id="AFM27390.1"/>
    </source>
</evidence>
<dbReference type="eggNOG" id="COG0407">
    <property type="taxonomic scope" value="Bacteria"/>
</dbReference>
<dbReference type="KEGG" id="dti:Desti_4771"/>
<dbReference type="InterPro" id="IPR052024">
    <property type="entry name" value="Methanogen_methyltrans"/>
</dbReference>
<dbReference type="GO" id="GO:0006779">
    <property type="term" value="P:porphyrin-containing compound biosynthetic process"/>
    <property type="evidence" value="ECO:0007669"/>
    <property type="project" value="InterPro"/>
</dbReference>
<dbReference type="RefSeq" id="WP_014812498.1">
    <property type="nucleotide sequence ID" value="NC_018025.1"/>
</dbReference>
<gene>
    <name evidence="2" type="ordered locus">Desti_4771</name>
</gene>
<protein>
    <submittedName>
        <fullName evidence="2">Uroporphyrinogen-III decarboxylase</fullName>
    </submittedName>
</protein>
<dbReference type="PANTHER" id="PTHR47099">
    <property type="entry name" value="METHYLCOBAMIDE:COM METHYLTRANSFERASE MTBA"/>
    <property type="match status" value="1"/>
</dbReference>
<dbReference type="STRING" id="706587.Desti_4771"/>
<dbReference type="Pfam" id="PF01208">
    <property type="entry name" value="URO-D"/>
    <property type="match status" value="1"/>
</dbReference>
<evidence type="ECO:0000259" key="1">
    <source>
        <dbReference type="Pfam" id="PF01208"/>
    </source>
</evidence>
<sequence>MDAAWEKMSSSQRQEAFLAKWASGEGIEFVSDEAKASYQYRAGLIKDAVTLKKTPDRVPIVPLATFAPVKLYGYSAKQAMYDPHILGKVCLAYSKDYDVDATMIPPMVMHGPALEALNYNLYKWPGHGITDEQGYQFLEKEYMKAEEYDHLIADPTDYWLRVWLPRTHNSLKPFAELPPLYGTMELPMAGPWLCTLGAPPIQEAFKSLLEAGRISFEWIQALGPYLGQILGSGYPMYAGGATKAPFDVLGDSFRGTAQLMMDLYRRPEKVLEAVDRIVPLMITMGVGGALANNNPLIFIPLHKGADGFMSNEQFKKFYWPSLKKVIIGLAENGCVPCCFVEGAYNQRLEYLAEVPEGQCVFLFDRTDMAKTREVLGGKSCIGGGFPVSLIIAGNAQQVEDETKRLLDVAAGDGGYILSIGCAMDEAREHTLKAFIQTGKRYGKY</sequence>
<evidence type="ECO:0000313" key="3">
    <source>
        <dbReference type="Proteomes" id="UP000006055"/>
    </source>
</evidence>
<organism evidence="2 3">
    <name type="scientific">Desulfomonile tiedjei (strain ATCC 49306 / DSM 6799 / DCB-1)</name>
    <dbReference type="NCBI Taxonomy" id="706587"/>
    <lineage>
        <taxon>Bacteria</taxon>
        <taxon>Pseudomonadati</taxon>
        <taxon>Thermodesulfobacteriota</taxon>
        <taxon>Desulfomonilia</taxon>
        <taxon>Desulfomonilales</taxon>
        <taxon>Desulfomonilaceae</taxon>
        <taxon>Desulfomonile</taxon>
    </lineage>
</organism>
<dbReference type="OrthoDB" id="9813603at2"/>
<dbReference type="EMBL" id="CP003360">
    <property type="protein sequence ID" value="AFM27390.1"/>
    <property type="molecule type" value="Genomic_DNA"/>
</dbReference>
<dbReference type="SUPFAM" id="SSF51726">
    <property type="entry name" value="UROD/MetE-like"/>
    <property type="match status" value="1"/>
</dbReference>
<dbReference type="Proteomes" id="UP000006055">
    <property type="component" value="Chromosome"/>
</dbReference>
<proteinExistence type="predicted"/>
<dbReference type="InterPro" id="IPR038071">
    <property type="entry name" value="UROD/MetE-like_sf"/>
</dbReference>
<dbReference type="AlphaFoldDB" id="I4CCU9"/>
<feature type="domain" description="Uroporphyrinogen decarboxylase (URO-D)" evidence="1">
    <location>
        <begin position="240"/>
        <end position="440"/>
    </location>
</feature>
<keyword evidence="3" id="KW-1185">Reference proteome</keyword>
<dbReference type="HOGENOM" id="CLU_059388_0_0_7"/>
<reference evidence="3" key="1">
    <citation type="submission" date="2012-06" db="EMBL/GenBank/DDBJ databases">
        <title>Complete sequence of chromosome of Desulfomonile tiedjei DSM 6799.</title>
        <authorList>
            <person name="Lucas S."/>
            <person name="Copeland A."/>
            <person name="Lapidus A."/>
            <person name="Glavina del Rio T."/>
            <person name="Dalin E."/>
            <person name="Tice H."/>
            <person name="Bruce D."/>
            <person name="Goodwin L."/>
            <person name="Pitluck S."/>
            <person name="Peters L."/>
            <person name="Ovchinnikova G."/>
            <person name="Zeytun A."/>
            <person name="Lu M."/>
            <person name="Kyrpides N."/>
            <person name="Mavromatis K."/>
            <person name="Ivanova N."/>
            <person name="Brettin T."/>
            <person name="Detter J.C."/>
            <person name="Han C."/>
            <person name="Larimer F."/>
            <person name="Land M."/>
            <person name="Hauser L."/>
            <person name="Markowitz V."/>
            <person name="Cheng J.-F."/>
            <person name="Hugenholtz P."/>
            <person name="Woyke T."/>
            <person name="Wu D."/>
            <person name="Spring S."/>
            <person name="Schroeder M."/>
            <person name="Brambilla E."/>
            <person name="Klenk H.-P."/>
            <person name="Eisen J.A."/>
        </authorList>
    </citation>
    <scope>NUCLEOTIDE SEQUENCE [LARGE SCALE GENOMIC DNA]</scope>
    <source>
        <strain evidence="3">ATCC 49306 / DSM 6799 / DCB-1</strain>
    </source>
</reference>
<accession>I4CCU9</accession>